<protein>
    <submittedName>
        <fullName evidence="2">(spotted green pufferfish) hypothetical protein</fullName>
    </submittedName>
</protein>
<comment type="caution">
    <text evidence="2">The sequence shown here is derived from an EMBL/GenBank/DDBJ whole genome shotgun (WGS) entry which is preliminary data.</text>
</comment>
<name>Q4RUM7_TETNG</name>
<organism evidence="2">
    <name type="scientific">Tetraodon nigroviridis</name>
    <name type="common">Spotted green pufferfish</name>
    <name type="synonym">Chelonodon nigroviridis</name>
    <dbReference type="NCBI Taxonomy" id="99883"/>
    <lineage>
        <taxon>Eukaryota</taxon>
        <taxon>Metazoa</taxon>
        <taxon>Chordata</taxon>
        <taxon>Craniata</taxon>
        <taxon>Vertebrata</taxon>
        <taxon>Euteleostomi</taxon>
        <taxon>Actinopterygii</taxon>
        <taxon>Neopterygii</taxon>
        <taxon>Teleostei</taxon>
        <taxon>Neoteleostei</taxon>
        <taxon>Acanthomorphata</taxon>
        <taxon>Eupercaria</taxon>
        <taxon>Tetraodontiformes</taxon>
        <taxon>Tetradontoidea</taxon>
        <taxon>Tetraodontidae</taxon>
        <taxon>Tetraodon</taxon>
    </lineage>
</organism>
<reference evidence="2" key="2">
    <citation type="submission" date="2004-02" db="EMBL/GenBank/DDBJ databases">
        <authorList>
            <consortium name="Genoscope"/>
            <consortium name="Whitehead Institute Centre for Genome Research"/>
        </authorList>
    </citation>
    <scope>NUCLEOTIDE SEQUENCE</scope>
</reference>
<evidence type="ECO:0000313" key="2">
    <source>
        <dbReference type="EMBL" id="CAG07905.1"/>
    </source>
</evidence>
<evidence type="ECO:0000256" key="1">
    <source>
        <dbReference type="SAM" id="MobiDB-lite"/>
    </source>
</evidence>
<feature type="region of interest" description="Disordered" evidence="1">
    <location>
        <begin position="68"/>
        <end position="104"/>
    </location>
</feature>
<proteinExistence type="predicted"/>
<sequence>MAFNCEGLVGVWPNWIHTPLTWPLDHRATLLPRRSTVVGRGPASLWAATLGCHPQAVKHFPRAGAERPGLPGVDWLPGAPDSGQQWKQAGGGKQKRSHCEGEATGLFLL</sequence>
<dbReference type="OrthoDB" id="10641101at2759"/>
<gene>
    <name evidence="2" type="ORF">GSTENG00028732001</name>
</gene>
<dbReference type="KEGG" id="tng:GSTEN00028732G001"/>
<reference evidence="2" key="1">
    <citation type="journal article" date="2004" name="Nature">
        <title>Genome duplication in the teleost fish Tetraodon nigroviridis reveals the early vertebrate proto-karyotype.</title>
        <authorList>
            <person name="Jaillon O."/>
            <person name="Aury J.-M."/>
            <person name="Brunet F."/>
            <person name="Petit J.-L."/>
            <person name="Stange-Thomann N."/>
            <person name="Mauceli E."/>
            <person name="Bouneau L."/>
            <person name="Fischer C."/>
            <person name="Ozouf-Costaz C."/>
            <person name="Bernot A."/>
            <person name="Nicaud S."/>
            <person name="Jaffe D."/>
            <person name="Fisher S."/>
            <person name="Lutfalla G."/>
            <person name="Dossat C."/>
            <person name="Segurens B."/>
            <person name="Dasilva C."/>
            <person name="Salanoubat M."/>
            <person name="Levy M."/>
            <person name="Boudet N."/>
            <person name="Castellano S."/>
            <person name="Anthouard V."/>
            <person name="Jubin C."/>
            <person name="Castelli V."/>
            <person name="Katinka M."/>
            <person name="Vacherie B."/>
            <person name="Biemont C."/>
            <person name="Skalli Z."/>
            <person name="Cattolico L."/>
            <person name="Poulain J."/>
            <person name="De Berardinis V."/>
            <person name="Cruaud C."/>
            <person name="Duprat S."/>
            <person name="Brottier P."/>
            <person name="Coutanceau J.-P."/>
            <person name="Gouzy J."/>
            <person name="Parra G."/>
            <person name="Lardier G."/>
            <person name="Chapple C."/>
            <person name="McKernan K.J."/>
            <person name="McEwan P."/>
            <person name="Bosak S."/>
            <person name="Kellis M."/>
            <person name="Volff J.-N."/>
            <person name="Guigo R."/>
            <person name="Zody M.C."/>
            <person name="Mesirov J."/>
            <person name="Lindblad-Toh K."/>
            <person name="Birren B."/>
            <person name="Nusbaum C."/>
            <person name="Kahn D."/>
            <person name="Robinson-Rechavi M."/>
            <person name="Laudet V."/>
            <person name="Schachter V."/>
            <person name="Quetier F."/>
            <person name="Saurin W."/>
            <person name="Scarpelli C."/>
            <person name="Wincker P."/>
            <person name="Lander E.S."/>
            <person name="Weissenbach J."/>
            <person name="Roest Crollius H."/>
        </authorList>
    </citation>
    <scope>NUCLEOTIDE SEQUENCE [LARGE SCALE GENOMIC DNA]</scope>
</reference>
<dbReference type="EMBL" id="CAAE01014993">
    <property type="protein sequence ID" value="CAG07905.1"/>
    <property type="molecule type" value="Genomic_DNA"/>
</dbReference>
<dbReference type="AlphaFoldDB" id="Q4RUM7"/>
<accession>Q4RUM7</accession>